<feature type="domain" description="Major facilitator superfamily (MFS) profile" evidence="7">
    <location>
        <begin position="30"/>
        <end position="468"/>
    </location>
</feature>
<feature type="transmembrane region" description="Helical" evidence="6">
    <location>
        <begin position="406"/>
        <end position="431"/>
    </location>
</feature>
<name>A0A7X0IFB5_9ACTN</name>
<dbReference type="AlphaFoldDB" id="A0A7X0IFB5"/>
<dbReference type="CDD" id="cd17316">
    <property type="entry name" value="MFS_SV2_like"/>
    <property type="match status" value="1"/>
</dbReference>
<dbReference type="SUPFAM" id="SSF103473">
    <property type="entry name" value="MFS general substrate transporter"/>
    <property type="match status" value="1"/>
</dbReference>
<evidence type="ECO:0000256" key="6">
    <source>
        <dbReference type="SAM" id="Phobius"/>
    </source>
</evidence>
<organism evidence="8 9">
    <name type="scientific">Sphaerisporangium rubeum</name>
    <dbReference type="NCBI Taxonomy" id="321317"/>
    <lineage>
        <taxon>Bacteria</taxon>
        <taxon>Bacillati</taxon>
        <taxon>Actinomycetota</taxon>
        <taxon>Actinomycetes</taxon>
        <taxon>Streptosporangiales</taxon>
        <taxon>Streptosporangiaceae</taxon>
        <taxon>Sphaerisporangium</taxon>
    </lineage>
</organism>
<proteinExistence type="predicted"/>
<feature type="transmembrane region" description="Helical" evidence="6">
    <location>
        <begin position="156"/>
        <end position="178"/>
    </location>
</feature>
<dbReference type="Pfam" id="PF00083">
    <property type="entry name" value="Sugar_tr"/>
    <property type="match status" value="1"/>
</dbReference>
<feature type="transmembrane region" description="Helical" evidence="6">
    <location>
        <begin position="30"/>
        <end position="55"/>
    </location>
</feature>
<dbReference type="EMBL" id="JACHIU010000001">
    <property type="protein sequence ID" value="MBB6474172.1"/>
    <property type="molecule type" value="Genomic_DNA"/>
</dbReference>
<keyword evidence="3 6" id="KW-0812">Transmembrane</keyword>
<feature type="transmembrane region" description="Helical" evidence="6">
    <location>
        <begin position="316"/>
        <end position="337"/>
    </location>
</feature>
<feature type="transmembrane region" description="Helical" evidence="6">
    <location>
        <begin position="190"/>
        <end position="207"/>
    </location>
</feature>
<keyword evidence="9" id="KW-1185">Reference proteome</keyword>
<evidence type="ECO:0000313" key="9">
    <source>
        <dbReference type="Proteomes" id="UP000555564"/>
    </source>
</evidence>
<evidence type="ECO:0000256" key="5">
    <source>
        <dbReference type="ARBA" id="ARBA00023136"/>
    </source>
</evidence>
<comment type="subcellular location">
    <subcellularLocation>
        <location evidence="1">Cell membrane</location>
        <topology evidence="1">Multi-pass membrane protein</topology>
    </subcellularLocation>
</comment>
<dbReference type="PROSITE" id="PS50850">
    <property type="entry name" value="MFS"/>
    <property type="match status" value="1"/>
</dbReference>
<feature type="transmembrane region" description="Helical" evidence="6">
    <location>
        <begin position="443"/>
        <end position="465"/>
    </location>
</feature>
<dbReference type="Proteomes" id="UP000555564">
    <property type="component" value="Unassembled WGS sequence"/>
</dbReference>
<keyword evidence="5 6" id="KW-0472">Membrane</keyword>
<accession>A0A7X0IFB5</accession>
<evidence type="ECO:0000256" key="4">
    <source>
        <dbReference type="ARBA" id="ARBA00022989"/>
    </source>
</evidence>
<feature type="transmembrane region" description="Helical" evidence="6">
    <location>
        <begin position="375"/>
        <end position="394"/>
    </location>
</feature>
<keyword evidence="2" id="KW-0813">Transport</keyword>
<protein>
    <submittedName>
        <fullName evidence="8">MFS family permease</fullName>
    </submittedName>
</protein>
<gene>
    <name evidence="8" type="ORF">BJ992_003603</name>
</gene>
<evidence type="ECO:0000313" key="8">
    <source>
        <dbReference type="EMBL" id="MBB6474172.1"/>
    </source>
</evidence>
<dbReference type="InterPro" id="IPR020846">
    <property type="entry name" value="MFS_dom"/>
</dbReference>
<dbReference type="GO" id="GO:0022857">
    <property type="term" value="F:transmembrane transporter activity"/>
    <property type="evidence" value="ECO:0007669"/>
    <property type="project" value="InterPro"/>
</dbReference>
<reference evidence="8 9" key="1">
    <citation type="submission" date="2020-08" db="EMBL/GenBank/DDBJ databases">
        <title>Sequencing the genomes of 1000 actinobacteria strains.</title>
        <authorList>
            <person name="Klenk H.-P."/>
        </authorList>
    </citation>
    <scope>NUCLEOTIDE SEQUENCE [LARGE SCALE GENOMIC DNA]</scope>
    <source>
        <strain evidence="8 9">DSM 44936</strain>
    </source>
</reference>
<dbReference type="InterPro" id="IPR036259">
    <property type="entry name" value="MFS_trans_sf"/>
</dbReference>
<feature type="transmembrane region" description="Helical" evidence="6">
    <location>
        <begin position="61"/>
        <end position="86"/>
    </location>
</feature>
<feature type="transmembrane region" description="Helical" evidence="6">
    <location>
        <begin position="121"/>
        <end position="144"/>
    </location>
</feature>
<sequence>MAATDTDGVVRTLVPARLDRLPWSRFHTRLVVALGVAWVLDGMEITIASAVGSVLQERATLGLSAVQVGFTATVYLIGQVVGALVFGRLSDRFGRRRLFILTLALYLIANGITAFSPNYAFLLVFRFFAGAGIGGEYAAIHSAIDELIPSRFRGRVDLAVSGTYWLGAIIGTASTYILLNPDLLPVDLGWRAGLLIGPVLGAAIWVLRRHLPESPRWLLMHGRHEEAEAAVAEVERHVAGSGKELPPVPEDKALHMRPHGSPTYREIIRVVVKEYPTRTILGLTMMISQSFLYNAIFFTYVLVLGTFYDVSASDSSVYLLAFAVGNLAGPFVLGPLFDTIGRRPMISGTYIVSGVLLAITGWLFHLGVLNAFTQTLLWSVIFFVASAAASSGYLTVSELFPLEIRALAIAVFFSVAQGCGALGPVIFGALIGDQDDPDPTGLFYGYLFAAALMVGAGLVAWRFAVKAERRSLEDLTPSLSMRDVQAAETR</sequence>
<keyword evidence="4 6" id="KW-1133">Transmembrane helix</keyword>
<dbReference type="PANTHER" id="PTHR23511">
    <property type="entry name" value="SYNAPTIC VESICLE GLYCOPROTEIN 2"/>
    <property type="match status" value="1"/>
</dbReference>
<dbReference type="GO" id="GO:0005886">
    <property type="term" value="C:plasma membrane"/>
    <property type="evidence" value="ECO:0007669"/>
    <property type="project" value="UniProtKB-SubCell"/>
</dbReference>
<dbReference type="RefSeq" id="WP_184982469.1">
    <property type="nucleotide sequence ID" value="NZ_BAAALO010000099.1"/>
</dbReference>
<evidence type="ECO:0000259" key="7">
    <source>
        <dbReference type="PROSITE" id="PS50850"/>
    </source>
</evidence>
<evidence type="ECO:0000256" key="3">
    <source>
        <dbReference type="ARBA" id="ARBA00022692"/>
    </source>
</evidence>
<dbReference type="Gene3D" id="1.20.1250.20">
    <property type="entry name" value="MFS general substrate transporter like domains"/>
    <property type="match status" value="1"/>
</dbReference>
<feature type="transmembrane region" description="Helical" evidence="6">
    <location>
        <begin position="291"/>
        <end position="310"/>
    </location>
</feature>
<feature type="transmembrane region" description="Helical" evidence="6">
    <location>
        <begin position="98"/>
        <end position="115"/>
    </location>
</feature>
<comment type="caution">
    <text evidence="8">The sequence shown here is derived from an EMBL/GenBank/DDBJ whole genome shotgun (WGS) entry which is preliminary data.</text>
</comment>
<dbReference type="InterPro" id="IPR005828">
    <property type="entry name" value="MFS_sugar_transport-like"/>
</dbReference>
<evidence type="ECO:0000256" key="2">
    <source>
        <dbReference type="ARBA" id="ARBA00022448"/>
    </source>
</evidence>
<feature type="transmembrane region" description="Helical" evidence="6">
    <location>
        <begin position="349"/>
        <end position="369"/>
    </location>
</feature>
<evidence type="ECO:0000256" key="1">
    <source>
        <dbReference type="ARBA" id="ARBA00004651"/>
    </source>
</evidence>